<dbReference type="InterPro" id="IPR010558">
    <property type="entry name" value="Ly-6-related"/>
</dbReference>
<dbReference type="WBParaSite" id="TCONS_00014476.p1">
    <property type="protein sequence ID" value="TCONS_00014476.p1"/>
    <property type="gene ID" value="XLOC_009678"/>
</dbReference>
<dbReference type="PANTHER" id="PTHR34722:SF8">
    <property type="entry name" value="HOMOLOG OF ODR-2 (TWO)"/>
    <property type="match status" value="1"/>
</dbReference>
<dbReference type="PANTHER" id="PTHR34722">
    <property type="entry name" value="HOMOLOG OF ODR-2 (TWO)-RELATED"/>
    <property type="match status" value="1"/>
</dbReference>
<feature type="transmembrane region" description="Helical" evidence="1">
    <location>
        <begin position="168"/>
        <end position="188"/>
    </location>
</feature>
<keyword evidence="1" id="KW-1133">Transmembrane helix</keyword>
<dbReference type="AlphaFoldDB" id="A0A0K0EGG1"/>
<keyword evidence="1" id="KW-0812">Transmembrane</keyword>
<dbReference type="Pfam" id="PF06579">
    <property type="entry name" value="Ly-6_related"/>
    <property type="match status" value="1"/>
</dbReference>
<organism evidence="3">
    <name type="scientific">Strongyloides stercoralis</name>
    <name type="common">Threadworm</name>
    <dbReference type="NCBI Taxonomy" id="6248"/>
    <lineage>
        <taxon>Eukaryota</taxon>
        <taxon>Metazoa</taxon>
        <taxon>Ecdysozoa</taxon>
        <taxon>Nematoda</taxon>
        <taxon>Chromadorea</taxon>
        <taxon>Rhabditida</taxon>
        <taxon>Tylenchina</taxon>
        <taxon>Panagrolaimomorpha</taxon>
        <taxon>Strongyloidoidea</taxon>
        <taxon>Strongyloididae</taxon>
        <taxon>Strongyloides</taxon>
    </lineage>
</organism>
<dbReference type="Proteomes" id="UP000035681">
    <property type="component" value="Unplaced"/>
</dbReference>
<dbReference type="WBParaSite" id="SSTP_0000857200.1">
    <property type="protein sequence ID" value="SSTP_0000857200.1"/>
    <property type="gene ID" value="SSTP_0000857200"/>
</dbReference>
<dbReference type="GO" id="GO:0043025">
    <property type="term" value="C:neuronal cell body"/>
    <property type="evidence" value="ECO:0007669"/>
    <property type="project" value="TreeGrafter"/>
</dbReference>
<protein>
    <submittedName>
        <fullName evidence="3 4">Caenorhabditis elegans ly-6-related family-containing protein</fullName>
    </submittedName>
</protein>
<dbReference type="GO" id="GO:0030424">
    <property type="term" value="C:axon"/>
    <property type="evidence" value="ECO:0007669"/>
    <property type="project" value="TreeGrafter"/>
</dbReference>
<feature type="transmembrane region" description="Helical" evidence="1">
    <location>
        <begin position="7"/>
        <end position="26"/>
    </location>
</feature>
<sequence length="197" mass="22838">MVISTKILFYIFYLLFTLNTCVVSYIRINRCYSCMSEQYEESFKNNGVLSEHFYEPRNFTDECDDPVDSKYIGTVSCRNICLTITQDIISLGIRTGKKLTIRGCSTKLTKLGFRNRTMSIMDRFDNCRYVKASDLFLYPVDDSVTVHVCSCLGDRCNGSKRSNSHNSIYSTAFFICIILPFLFCSNIYNQVNKFFFF</sequence>
<keyword evidence="1" id="KW-0472">Membrane</keyword>
<evidence type="ECO:0000313" key="3">
    <source>
        <dbReference type="WBParaSite" id="SSTP_0000857200.1"/>
    </source>
</evidence>
<keyword evidence="2" id="KW-1185">Reference proteome</keyword>
<proteinExistence type="predicted"/>
<evidence type="ECO:0000313" key="4">
    <source>
        <dbReference type="WBParaSite" id="TCONS_00014476.p1"/>
    </source>
</evidence>
<reference evidence="3" key="1">
    <citation type="submission" date="2015-08" db="UniProtKB">
        <authorList>
            <consortium name="WormBaseParasite"/>
        </authorList>
    </citation>
    <scope>IDENTIFICATION</scope>
</reference>
<dbReference type="GO" id="GO:1990834">
    <property type="term" value="P:response to odorant"/>
    <property type="evidence" value="ECO:0007669"/>
    <property type="project" value="TreeGrafter"/>
</dbReference>
<name>A0A0K0EGG1_STRER</name>
<accession>A0A0K0EGG1</accession>
<evidence type="ECO:0000256" key="1">
    <source>
        <dbReference type="SAM" id="Phobius"/>
    </source>
</evidence>
<dbReference type="GO" id="GO:0042048">
    <property type="term" value="P:olfactory behavior"/>
    <property type="evidence" value="ECO:0007669"/>
    <property type="project" value="TreeGrafter"/>
</dbReference>
<evidence type="ECO:0000313" key="2">
    <source>
        <dbReference type="Proteomes" id="UP000035681"/>
    </source>
</evidence>